<feature type="compositionally biased region" description="Low complexity" evidence="1">
    <location>
        <begin position="22"/>
        <end position="31"/>
    </location>
</feature>
<dbReference type="EMBL" id="PGOL01000055">
    <property type="protein sequence ID" value="PKI78311.1"/>
    <property type="molecule type" value="Genomic_DNA"/>
</dbReference>
<sequence length="173" mass="18751">MSIIKTQGSSAAIRTLSPPSPSSSTSSSSSSAPRCAHSHRSAPPHPHLHSHPHPPSEISVHSEAFNGQTPACVFRKGRYFDAHALLVLASSDTSKRMLLKIWPLRSTHKIPVTNMSDEPLTPGKFSRCRMPLPNGADNAACMAPNWIGKGLTCVCFKRKGTYERICISLTPLQ</sequence>
<protein>
    <submittedName>
        <fullName evidence="2">Uncharacterized protein</fullName>
    </submittedName>
</protein>
<feature type="non-terminal residue" evidence="2">
    <location>
        <position position="173"/>
    </location>
</feature>
<feature type="compositionally biased region" description="Polar residues" evidence="1">
    <location>
        <begin position="1"/>
        <end position="12"/>
    </location>
</feature>
<evidence type="ECO:0000313" key="2">
    <source>
        <dbReference type="EMBL" id="PKI78311.1"/>
    </source>
</evidence>
<accession>A0A2I0LCB1</accession>
<dbReference type="STRING" id="22663.A0A2I0LCB1"/>
<dbReference type="AlphaFoldDB" id="A0A2I0LCB1"/>
<name>A0A2I0LCB1_PUNGR</name>
<keyword evidence="3" id="KW-1185">Reference proteome</keyword>
<organism evidence="2 3">
    <name type="scientific">Punica granatum</name>
    <name type="common">Pomegranate</name>
    <dbReference type="NCBI Taxonomy" id="22663"/>
    <lineage>
        <taxon>Eukaryota</taxon>
        <taxon>Viridiplantae</taxon>
        <taxon>Streptophyta</taxon>
        <taxon>Embryophyta</taxon>
        <taxon>Tracheophyta</taxon>
        <taxon>Spermatophyta</taxon>
        <taxon>Magnoliopsida</taxon>
        <taxon>eudicotyledons</taxon>
        <taxon>Gunneridae</taxon>
        <taxon>Pentapetalae</taxon>
        <taxon>rosids</taxon>
        <taxon>malvids</taxon>
        <taxon>Myrtales</taxon>
        <taxon>Lythraceae</taxon>
        <taxon>Punica</taxon>
    </lineage>
</organism>
<evidence type="ECO:0000313" key="3">
    <source>
        <dbReference type="Proteomes" id="UP000233551"/>
    </source>
</evidence>
<dbReference type="Proteomes" id="UP000233551">
    <property type="component" value="Unassembled WGS sequence"/>
</dbReference>
<gene>
    <name evidence="2" type="ORF">CRG98_001254</name>
</gene>
<reference evidence="2 3" key="1">
    <citation type="submission" date="2017-11" db="EMBL/GenBank/DDBJ databases">
        <title>De-novo sequencing of pomegranate (Punica granatum L.) genome.</title>
        <authorList>
            <person name="Akparov Z."/>
            <person name="Amiraslanov A."/>
            <person name="Hajiyeva S."/>
            <person name="Abbasov M."/>
            <person name="Kaur K."/>
            <person name="Hamwieh A."/>
            <person name="Solovyev V."/>
            <person name="Salamov A."/>
            <person name="Braich B."/>
            <person name="Kosarev P."/>
            <person name="Mahmoud A."/>
            <person name="Hajiyev E."/>
            <person name="Babayeva S."/>
            <person name="Izzatullayeva V."/>
            <person name="Mammadov A."/>
            <person name="Mammadov A."/>
            <person name="Sharifova S."/>
            <person name="Ojaghi J."/>
            <person name="Eynullazada K."/>
            <person name="Bayramov B."/>
            <person name="Abdulazimova A."/>
            <person name="Shahmuradov I."/>
        </authorList>
    </citation>
    <scope>NUCLEOTIDE SEQUENCE [LARGE SCALE GENOMIC DNA]</scope>
    <source>
        <strain evidence="3">cv. AG2017</strain>
        <tissue evidence="2">Leaf</tissue>
    </source>
</reference>
<evidence type="ECO:0000256" key="1">
    <source>
        <dbReference type="SAM" id="MobiDB-lite"/>
    </source>
</evidence>
<feature type="compositionally biased region" description="Basic residues" evidence="1">
    <location>
        <begin position="36"/>
        <end position="52"/>
    </location>
</feature>
<comment type="caution">
    <text evidence="2">The sequence shown here is derived from an EMBL/GenBank/DDBJ whole genome shotgun (WGS) entry which is preliminary data.</text>
</comment>
<feature type="region of interest" description="Disordered" evidence="1">
    <location>
        <begin position="1"/>
        <end position="61"/>
    </location>
</feature>
<proteinExistence type="predicted"/>